<dbReference type="SUPFAM" id="SSF54427">
    <property type="entry name" value="NTF2-like"/>
    <property type="match status" value="1"/>
</dbReference>
<keyword evidence="3" id="KW-1185">Reference proteome</keyword>
<organism evidence="2 3">
    <name type="scientific">Longibacter salinarum</name>
    <dbReference type="NCBI Taxonomy" id="1850348"/>
    <lineage>
        <taxon>Bacteria</taxon>
        <taxon>Pseudomonadati</taxon>
        <taxon>Rhodothermota</taxon>
        <taxon>Rhodothermia</taxon>
        <taxon>Rhodothermales</taxon>
        <taxon>Salisaetaceae</taxon>
        <taxon>Longibacter</taxon>
    </lineage>
</organism>
<dbReference type="RefSeq" id="WP_098075209.1">
    <property type="nucleotide sequence ID" value="NZ_PDEQ01000003.1"/>
</dbReference>
<evidence type="ECO:0000259" key="1">
    <source>
        <dbReference type="Pfam" id="PF12680"/>
    </source>
</evidence>
<comment type="caution">
    <text evidence="2">The sequence shown here is derived from an EMBL/GenBank/DDBJ whole genome shotgun (WGS) entry which is preliminary data.</text>
</comment>
<feature type="domain" description="SnoaL-like" evidence="1">
    <location>
        <begin position="19"/>
        <end position="112"/>
    </location>
</feature>
<proteinExistence type="predicted"/>
<gene>
    <name evidence="2" type="ORF">CRI94_08350</name>
</gene>
<evidence type="ECO:0000313" key="3">
    <source>
        <dbReference type="Proteomes" id="UP000220102"/>
    </source>
</evidence>
<dbReference type="Pfam" id="PF12680">
    <property type="entry name" value="SnoaL_2"/>
    <property type="match status" value="1"/>
</dbReference>
<sequence>MATFAELDAQLNDMILQGKILEAFEKFYAEDVVMEEGDQRREGKEANREYEEQFVGALTEFRSAEIHSRAIDEENRVTLSEWENDFTLEGVGDVLQKQVSVRTWNEDGQITHEKFYTLS</sequence>
<dbReference type="EMBL" id="PDEQ01000003">
    <property type="protein sequence ID" value="PEN14045.1"/>
    <property type="molecule type" value="Genomic_DNA"/>
</dbReference>
<dbReference type="OrthoDB" id="336094at2"/>
<dbReference type="AlphaFoldDB" id="A0A2A8CZD6"/>
<dbReference type="PANTHER" id="PTHR34003">
    <property type="entry name" value="BLL2395 PROTEIN"/>
    <property type="match status" value="1"/>
</dbReference>
<protein>
    <recommendedName>
        <fullName evidence="1">SnoaL-like domain-containing protein</fullName>
    </recommendedName>
</protein>
<evidence type="ECO:0000313" key="2">
    <source>
        <dbReference type="EMBL" id="PEN14045.1"/>
    </source>
</evidence>
<dbReference type="Gene3D" id="3.10.450.50">
    <property type="match status" value="1"/>
</dbReference>
<name>A0A2A8CZD6_9BACT</name>
<dbReference type="InterPro" id="IPR037401">
    <property type="entry name" value="SnoaL-like"/>
</dbReference>
<accession>A0A2A8CZD6</accession>
<dbReference type="InterPro" id="IPR032710">
    <property type="entry name" value="NTF2-like_dom_sf"/>
</dbReference>
<dbReference type="Proteomes" id="UP000220102">
    <property type="component" value="Unassembled WGS sequence"/>
</dbReference>
<reference evidence="2 3" key="1">
    <citation type="submission" date="2017-10" db="EMBL/GenBank/DDBJ databases">
        <title>Draft genome of Longibacter Salinarum.</title>
        <authorList>
            <person name="Goh K.M."/>
            <person name="Shamsir M.S."/>
            <person name="Lim S.W."/>
        </authorList>
    </citation>
    <scope>NUCLEOTIDE SEQUENCE [LARGE SCALE GENOMIC DNA]</scope>
    <source>
        <strain evidence="2 3">KCTC 52045</strain>
    </source>
</reference>
<dbReference type="PANTHER" id="PTHR34003:SF2">
    <property type="entry name" value="SNOAL-LIKE DOMAIN-CONTAINING PROTEIN"/>
    <property type="match status" value="1"/>
</dbReference>